<organism evidence="2">
    <name type="scientific">Streptomyces sp. R21</name>
    <dbReference type="NCBI Taxonomy" id="3238627"/>
    <lineage>
        <taxon>Bacteria</taxon>
        <taxon>Bacillati</taxon>
        <taxon>Actinomycetota</taxon>
        <taxon>Actinomycetes</taxon>
        <taxon>Kitasatosporales</taxon>
        <taxon>Streptomycetaceae</taxon>
        <taxon>Streptomyces</taxon>
    </lineage>
</organism>
<feature type="transmembrane region" description="Helical" evidence="1">
    <location>
        <begin position="53"/>
        <end position="72"/>
    </location>
</feature>
<dbReference type="RefSeq" id="WP_369240878.1">
    <property type="nucleotide sequence ID" value="NZ_CP163435.1"/>
</dbReference>
<dbReference type="AlphaFoldDB" id="A0AB39PNN4"/>
<sequence>MSAFLAVAAGFPTVLFTSALVVVVAFWLLVAVGAAESHGFDAHAHLHASALKFGAVPVTVPFSLLMAFAWFLSLSATVLLDPLMPSDLVRGLTRFAILLAAPLLAWRLTRLVIRPLHRLFPDERGPSRLDFVGLTCTIRTGRVDAGFGQAEVAAADGSTAVVQVRQHGGDALGSGSTGLLYAYDESGEFFWVAPYDTALDPRRSP</sequence>
<gene>
    <name evidence="2" type="ORF">AB5J56_40995</name>
</gene>
<feature type="transmembrane region" description="Helical" evidence="1">
    <location>
        <begin position="92"/>
        <end position="109"/>
    </location>
</feature>
<proteinExistence type="predicted"/>
<keyword evidence="1" id="KW-0812">Transmembrane</keyword>
<reference evidence="2" key="1">
    <citation type="submission" date="2024-07" db="EMBL/GenBank/DDBJ databases">
        <authorList>
            <person name="Yu S.T."/>
        </authorList>
    </citation>
    <scope>NUCLEOTIDE SEQUENCE</scope>
    <source>
        <strain evidence="2">R21</strain>
    </source>
</reference>
<evidence type="ECO:0000313" key="2">
    <source>
        <dbReference type="EMBL" id="XDQ30698.1"/>
    </source>
</evidence>
<dbReference type="EMBL" id="CP163435">
    <property type="protein sequence ID" value="XDQ30698.1"/>
    <property type="molecule type" value="Genomic_DNA"/>
</dbReference>
<accession>A0AB39PNN4</accession>
<evidence type="ECO:0008006" key="3">
    <source>
        <dbReference type="Google" id="ProtNLM"/>
    </source>
</evidence>
<keyword evidence="1" id="KW-1133">Transmembrane helix</keyword>
<name>A0AB39PNN4_9ACTN</name>
<evidence type="ECO:0000256" key="1">
    <source>
        <dbReference type="SAM" id="Phobius"/>
    </source>
</evidence>
<feature type="transmembrane region" description="Helical" evidence="1">
    <location>
        <begin position="6"/>
        <end position="32"/>
    </location>
</feature>
<protein>
    <recommendedName>
        <fullName evidence="3">DUF1449 family protein</fullName>
    </recommendedName>
</protein>
<keyword evidence="1" id="KW-0472">Membrane</keyword>